<proteinExistence type="predicted"/>
<feature type="non-terminal residue" evidence="1">
    <location>
        <position position="1"/>
    </location>
</feature>
<comment type="caution">
    <text evidence="1">The sequence shown here is derived from an EMBL/GenBank/DDBJ whole genome shotgun (WGS) entry which is preliminary data.</text>
</comment>
<dbReference type="AlphaFoldDB" id="A0A4Y9KT84"/>
<dbReference type="Proteomes" id="UP000298225">
    <property type="component" value="Unassembled WGS sequence"/>
</dbReference>
<protein>
    <submittedName>
        <fullName evidence="1">Transposase</fullName>
    </submittedName>
</protein>
<name>A0A4Y9KT84_9BRAD</name>
<gene>
    <name evidence="1" type="ORF">E4K66_39320</name>
</gene>
<evidence type="ECO:0000313" key="1">
    <source>
        <dbReference type="EMBL" id="TFV28164.1"/>
    </source>
</evidence>
<accession>A0A4Y9KT84</accession>
<evidence type="ECO:0000313" key="2">
    <source>
        <dbReference type="Proteomes" id="UP000298225"/>
    </source>
</evidence>
<keyword evidence="2" id="KW-1185">Reference proteome</keyword>
<organism evidence="1 2">
    <name type="scientific">Bradyrhizobium frederickii</name>
    <dbReference type="NCBI Taxonomy" id="2560054"/>
    <lineage>
        <taxon>Bacteria</taxon>
        <taxon>Pseudomonadati</taxon>
        <taxon>Pseudomonadota</taxon>
        <taxon>Alphaproteobacteria</taxon>
        <taxon>Hyphomicrobiales</taxon>
        <taxon>Nitrobacteraceae</taxon>
        <taxon>Bradyrhizobium</taxon>
    </lineage>
</organism>
<reference evidence="1 2" key="1">
    <citation type="submission" date="2019-03" db="EMBL/GenBank/DDBJ databases">
        <title>Bradyrhizobium strains diversity isolated from Chamaecrista fasciculata.</title>
        <authorList>
            <person name="Urquiaga M.C.O."/>
            <person name="Hungria M."/>
            <person name="Delamuta J.R.M."/>
        </authorList>
    </citation>
    <scope>NUCLEOTIDE SEQUENCE [LARGE SCALE GENOMIC DNA]</scope>
    <source>
        <strain evidence="1 2">CNPSo 3424</strain>
    </source>
</reference>
<sequence>IEQTPVAHAFVQALDSFLGAQSSRTKRSEHLSCAAEDLGDWVRQAGFDDVNVATVSKQISFPSALDYVRFQLTATPMAALLKDHDGPGRERKIAAIAHDTATRLDPAILANGRLTFPQQSFVVTASLH</sequence>
<dbReference type="EMBL" id="SPQU01000078">
    <property type="protein sequence ID" value="TFV28164.1"/>
    <property type="molecule type" value="Genomic_DNA"/>
</dbReference>